<reference evidence="2 3" key="1">
    <citation type="submission" date="2021-07" db="EMBL/GenBank/DDBJ databases">
        <title>Karlodiniumbacter phycospheric gen. nov., sp. nov., a phycosphere bacterium isolated from karlodinium veneficum.</title>
        <authorList>
            <person name="Peng Y."/>
            <person name="Jiang L."/>
            <person name="Lee J."/>
        </authorList>
    </citation>
    <scope>NUCLEOTIDE SEQUENCE</scope>
    <source>
        <strain evidence="2 3">N5</strain>
    </source>
</reference>
<accession>A0A975TY40</accession>
<gene>
    <name evidence="2" type="ORF">KUL25_10355</name>
</gene>
<dbReference type="Proteomes" id="UP000693972">
    <property type="component" value="Unassembled WGS sequence"/>
</dbReference>
<proteinExistence type="predicted"/>
<organism evidence="2">
    <name type="scientific">Gymnodinialimonas phycosphaerae</name>
    <dbReference type="NCBI Taxonomy" id="2841589"/>
    <lineage>
        <taxon>Bacteria</taxon>
        <taxon>Pseudomonadati</taxon>
        <taxon>Pseudomonadota</taxon>
        <taxon>Alphaproteobacteria</taxon>
        <taxon>Rhodobacterales</taxon>
        <taxon>Paracoccaceae</taxon>
        <taxon>Gymnodinialimonas</taxon>
    </lineage>
</organism>
<keyword evidence="3" id="KW-1185">Reference proteome</keyword>
<evidence type="ECO:0000313" key="2">
    <source>
        <dbReference type="EMBL" id="QXL89864.1"/>
    </source>
</evidence>
<dbReference type="RefSeq" id="WP_138105607.1">
    <property type="nucleotide sequence ID" value="NZ_JAIMBW010000001.1"/>
</dbReference>
<dbReference type="InterPro" id="IPR045467">
    <property type="entry name" value="DUF6497"/>
</dbReference>
<evidence type="ECO:0000313" key="3">
    <source>
        <dbReference type="Proteomes" id="UP000693972"/>
    </source>
</evidence>
<sequence length="140" mass="15218">MLRNVLIVLTLAVAGSAAFLLLRGPSTPEICTTDEVLQAPSGHDLQLCDVAFEVQPNNDAWVIVRVVDEALVDSARAGHGDHDWACETWGLPALDKEPRPTRIIVQIMAAPFVRGEPAPGITQSIEAYSEENATCMWELL</sequence>
<dbReference type="EMBL" id="CP078073">
    <property type="protein sequence ID" value="QXL89864.1"/>
    <property type="molecule type" value="Genomic_DNA"/>
</dbReference>
<protein>
    <submittedName>
        <fullName evidence="1">DUF6497 family protein</fullName>
    </submittedName>
</protein>
<dbReference type="Pfam" id="PF20107">
    <property type="entry name" value="DUF6497"/>
    <property type="match status" value="1"/>
</dbReference>
<dbReference type="EMBL" id="JAIMBW010000001">
    <property type="protein sequence ID" value="MBY4893166.1"/>
    <property type="molecule type" value="Genomic_DNA"/>
</dbReference>
<name>A0A975TY40_9RHOB</name>
<evidence type="ECO:0000313" key="1">
    <source>
        <dbReference type="EMBL" id="MBY4893166.1"/>
    </source>
</evidence>
<dbReference type="AlphaFoldDB" id="A0A975TY40"/>